<evidence type="ECO:0000259" key="2">
    <source>
        <dbReference type="Pfam" id="PF01965"/>
    </source>
</evidence>
<accession>A0ABW5NNS4</accession>
<comment type="similarity">
    <text evidence="1">Belongs to the peptidase C56 family.</text>
</comment>
<dbReference type="RefSeq" id="WP_380870438.1">
    <property type="nucleotide sequence ID" value="NZ_JBHUMA010000009.1"/>
</dbReference>
<dbReference type="NCBIfam" id="TIGR01382">
    <property type="entry name" value="PfpI"/>
    <property type="match status" value="1"/>
</dbReference>
<dbReference type="PROSITE" id="PS51276">
    <property type="entry name" value="PEPTIDASE_C56_PFPI"/>
    <property type="match status" value="1"/>
</dbReference>
<protein>
    <submittedName>
        <fullName evidence="3">Type 1 glutamine amidotransferase domain-containing protein</fullName>
    </submittedName>
</protein>
<dbReference type="Proteomes" id="UP001597393">
    <property type="component" value="Unassembled WGS sequence"/>
</dbReference>
<dbReference type="InterPro" id="IPR002818">
    <property type="entry name" value="DJ-1/PfpI"/>
</dbReference>
<organism evidence="3 4">
    <name type="scientific">Sphingobacterium corticis</name>
    <dbReference type="NCBI Taxonomy" id="1812823"/>
    <lineage>
        <taxon>Bacteria</taxon>
        <taxon>Pseudomonadati</taxon>
        <taxon>Bacteroidota</taxon>
        <taxon>Sphingobacteriia</taxon>
        <taxon>Sphingobacteriales</taxon>
        <taxon>Sphingobacteriaceae</taxon>
        <taxon>Sphingobacterium</taxon>
    </lineage>
</organism>
<feature type="domain" description="DJ-1/PfpI" evidence="2">
    <location>
        <begin position="7"/>
        <end position="175"/>
    </location>
</feature>
<dbReference type="InterPro" id="IPR006286">
    <property type="entry name" value="C56_PfpI-like"/>
</dbReference>
<gene>
    <name evidence="3" type="ORF">ACFSQ3_15195</name>
</gene>
<sequence length="186" mass="20136">MGKLTEKKIAILTEDGFEEIELTSPKSALEEAGATVHIISPKKDKVRAKEGDDWKGDYPVDVTLSNASESDYDGLLIPGGVINPDKLRVNEAVLSFVKSFFDAGKPVSAICHGPQVLIDAEVVEGRKITSVGAIKRDLINAGAHWEDSEVVTDQGLVTSRTPEDLPAFNKKIVEEYAEGKHKGQHA</sequence>
<proteinExistence type="inferred from homology"/>
<reference evidence="4" key="1">
    <citation type="journal article" date="2019" name="Int. J. Syst. Evol. Microbiol.">
        <title>The Global Catalogue of Microorganisms (GCM) 10K type strain sequencing project: providing services to taxonomists for standard genome sequencing and annotation.</title>
        <authorList>
            <consortium name="The Broad Institute Genomics Platform"/>
            <consortium name="The Broad Institute Genome Sequencing Center for Infectious Disease"/>
            <person name="Wu L."/>
            <person name="Ma J."/>
        </authorList>
    </citation>
    <scope>NUCLEOTIDE SEQUENCE [LARGE SCALE GENOMIC DNA]</scope>
    <source>
        <strain evidence="4">KCTC 42248</strain>
    </source>
</reference>
<keyword evidence="3" id="KW-0315">Glutamine amidotransferase</keyword>
<dbReference type="Pfam" id="PF01965">
    <property type="entry name" value="DJ-1_PfpI"/>
    <property type="match status" value="1"/>
</dbReference>
<dbReference type="SUPFAM" id="SSF52317">
    <property type="entry name" value="Class I glutamine amidotransferase-like"/>
    <property type="match status" value="1"/>
</dbReference>
<evidence type="ECO:0000313" key="3">
    <source>
        <dbReference type="EMBL" id="MFD2600298.1"/>
    </source>
</evidence>
<dbReference type="EMBL" id="JBHUMA010000009">
    <property type="protein sequence ID" value="MFD2600298.1"/>
    <property type="molecule type" value="Genomic_DNA"/>
</dbReference>
<dbReference type="CDD" id="cd03134">
    <property type="entry name" value="GATase1_PfpI_like"/>
    <property type="match status" value="1"/>
</dbReference>
<dbReference type="PANTHER" id="PTHR42733">
    <property type="entry name" value="DJ-1 PROTEIN"/>
    <property type="match status" value="1"/>
</dbReference>
<comment type="caution">
    <text evidence="3">The sequence shown here is derived from an EMBL/GenBank/DDBJ whole genome shotgun (WGS) entry which is preliminary data.</text>
</comment>
<evidence type="ECO:0000313" key="4">
    <source>
        <dbReference type="Proteomes" id="UP001597393"/>
    </source>
</evidence>
<dbReference type="PANTHER" id="PTHR42733:SF12">
    <property type="entry name" value="PROTEINASE"/>
    <property type="match status" value="1"/>
</dbReference>
<dbReference type="InterPro" id="IPR029062">
    <property type="entry name" value="Class_I_gatase-like"/>
</dbReference>
<name>A0ABW5NNS4_9SPHI</name>
<dbReference type="Gene3D" id="3.40.50.880">
    <property type="match status" value="1"/>
</dbReference>
<evidence type="ECO:0000256" key="1">
    <source>
        <dbReference type="ARBA" id="ARBA00008542"/>
    </source>
</evidence>
<keyword evidence="4" id="KW-1185">Reference proteome</keyword>